<organism evidence="2">
    <name type="scientific">marine sediment metagenome</name>
    <dbReference type="NCBI Taxonomy" id="412755"/>
    <lineage>
        <taxon>unclassified sequences</taxon>
        <taxon>metagenomes</taxon>
        <taxon>ecological metagenomes</taxon>
    </lineage>
</organism>
<name>X1ES24_9ZZZZ</name>
<dbReference type="InterPro" id="IPR011051">
    <property type="entry name" value="RmlC_Cupin_sf"/>
</dbReference>
<gene>
    <name evidence="2" type="ORF">S03H2_15718</name>
</gene>
<dbReference type="InterPro" id="IPR013096">
    <property type="entry name" value="Cupin_2"/>
</dbReference>
<dbReference type="Gene3D" id="2.60.120.10">
    <property type="entry name" value="Jelly Rolls"/>
    <property type="match status" value="1"/>
</dbReference>
<dbReference type="PANTHER" id="PTHR37694">
    <property type="entry name" value="SLR8022 PROTEIN"/>
    <property type="match status" value="1"/>
</dbReference>
<accession>X1ES24</accession>
<evidence type="ECO:0000313" key="2">
    <source>
        <dbReference type="EMBL" id="GAH35377.1"/>
    </source>
</evidence>
<feature type="domain" description="Cupin type-2" evidence="1">
    <location>
        <begin position="44"/>
        <end position="108"/>
    </location>
</feature>
<dbReference type="AlphaFoldDB" id="X1ES24"/>
<comment type="caution">
    <text evidence="2">The sequence shown here is derived from an EMBL/GenBank/DDBJ whole genome shotgun (WGS) entry which is preliminary data.</text>
</comment>
<dbReference type="CDD" id="cd02230">
    <property type="entry name" value="cupin_HP0902-like"/>
    <property type="match status" value="1"/>
</dbReference>
<evidence type="ECO:0000259" key="1">
    <source>
        <dbReference type="Pfam" id="PF07883"/>
    </source>
</evidence>
<dbReference type="SUPFAM" id="SSF51182">
    <property type="entry name" value="RmlC-like cupins"/>
    <property type="match status" value="1"/>
</dbReference>
<dbReference type="PANTHER" id="PTHR37694:SF1">
    <property type="entry name" value="SLR8022 PROTEIN"/>
    <property type="match status" value="1"/>
</dbReference>
<sequence length="117" mass="12629">MDKPILIKNIPYSEPHVLVDLVDYEKGRVVSRTFAQNEGLTLTLFAFDEGEGLSTHAAPGDAMVQVLDGEVMLTIGGKEVVAKAGEVVVMPADVPHSVNATKPFKMLLTVVKKPKDI</sequence>
<dbReference type="Pfam" id="PF07883">
    <property type="entry name" value="Cupin_2"/>
    <property type="match status" value="1"/>
</dbReference>
<proteinExistence type="predicted"/>
<dbReference type="EMBL" id="BARU01007997">
    <property type="protein sequence ID" value="GAH35377.1"/>
    <property type="molecule type" value="Genomic_DNA"/>
</dbReference>
<dbReference type="InterPro" id="IPR014710">
    <property type="entry name" value="RmlC-like_jellyroll"/>
</dbReference>
<reference evidence="2" key="1">
    <citation type="journal article" date="2014" name="Front. Microbiol.">
        <title>High frequency of phylogenetically diverse reductive dehalogenase-homologous genes in deep subseafloor sedimentary metagenomes.</title>
        <authorList>
            <person name="Kawai M."/>
            <person name="Futagami T."/>
            <person name="Toyoda A."/>
            <person name="Takaki Y."/>
            <person name="Nishi S."/>
            <person name="Hori S."/>
            <person name="Arai W."/>
            <person name="Tsubouchi T."/>
            <person name="Morono Y."/>
            <person name="Uchiyama I."/>
            <person name="Ito T."/>
            <person name="Fujiyama A."/>
            <person name="Inagaki F."/>
            <person name="Takami H."/>
        </authorList>
    </citation>
    <scope>NUCLEOTIDE SEQUENCE</scope>
    <source>
        <strain evidence="2">Expedition CK06-06</strain>
    </source>
</reference>
<protein>
    <recommendedName>
        <fullName evidence="1">Cupin type-2 domain-containing protein</fullName>
    </recommendedName>
</protein>